<sequence length="93" mass="9754">MTGGSYTTTCNACSSEIGASARYCPNCGERQPWFTDGDGSLEEVYRREMIAEAEDGGLQIGDRAQVDPRVLGLLVIALGLATISLIAVGVTAL</sequence>
<gene>
    <name evidence="2" type="ORF">HYG82_02890</name>
</gene>
<dbReference type="AlphaFoldDB" id="A0A7D5K4V5"/>
<evidence type="ECO:0008006" key="4">
    <source>
        <dbReference type="Google" id="ProtNLM"/>
    </source>
</evidence>
<keyword evidence="1" id="KW-1133">Transmembrane helix</keyword>
<keyword evidence="1" id="KW-0472">Membrane</keyword>
<organism evidence="2 3">
    <name type="scientific">Natrinema halophilum</name>
    <dbReference type="NCBI Taxonomy" id="1699371"/>
    <lineage>
        <taxon>Archaea</taxon>
        <taxon>Methanobacteriati</taxon>
        <taxon>Methanobacteriota</taxon>
        <taxon>Stenosarchaea group</taxon>
        <taxon>Halobacteria</taxon>
        <taxon>Halobacteriales</taxon>
        <taxon>Natrialbaceae</taxon>
        <taxon>Natrinema</taxon>
    </lineage>
</organism>
<keyword evidence="3" id="KW-1185">Reference proteome</keyword>
<dbReference type="KEGG" id="haly:HYG82_02890"/>
<name>A0A7D5K4V5_9EURY</name>
<proteinExistence type="predicted"/>
<evidence type="ECO:0000313" key="3">
    <source>
        <dbReference type="Proteomes" id="UP000509241"/>
    </source>
</evidence>
<evidence type="ECO:0000313" key="2">
    <source>
        <dbReference type="EMBL" id="QLG47863.1"/>
    </source>
</evidence>
<dbReference type="EMBL" id="CP058601">
    <property type="protein sequence ID" value="QLG47863.1"/>
    <property type="molecule type" value="Genomic_DNA"/>
</dbReference>
<keyword evidence="1" id="KW-0812">Transmembrane</keyword>
<evidence type="ECO:0000256" key="1">
    <source>
        <dbReference type="SAM" id="Phobius"/>
    </source>
</evidence>
<accession>A0A7D5K4V5</accession>
<dbReference type="Proteomes" id="UP000509241">
    <property type="component" value="Chromosome"/>
</dbReference>
<dbReference type="GeneID" id="56032203"/>
<protein>
    <recommendedName>
        <fullName evidence="4">Zinc-ribbon domain-containing protein</fullName>
    </recommendedName>
</protein>
<dbReference type="RefSeq" id="WP_179259605.1">
    <property type="nucleotide sequence ID" value="NZ_CP058601.1"/>
</dbReference>
<dbReference type="OrthoDB" id="203968at2157"/>
<feature type="transmembrane region" description="Helical" evidence="1">
    <location>
        <begin position="70"/>
        <end position="92"/>
    </location>
</feature>
<reference evidence="2 3" key="1">
    <citation type="submission" date="2020-07" db="EMBL/GenBank/DDBJ databases">
        <authorList>
            <person name="Cui H."/>
        </authorList>
    </citation>
    <scope>NUCLEOTIDE SEQUENCE [LARGE SCALE GENOMIC DNA]</scope>
    <source>
        <strain evidence="2 3">YPL8</strain>
    </source>
</reference>